<feature type="domain" description="VOC" evidence="1">
    <location>
        <begin position="4"/>
        <end position="122"/>
    </location>
</feature>
<dbReference type="Gene3D" id="3.10.180.10">
    <property type="entry name" value="2,3-Dihydroxybiphenyl 1,2-Dioxygenase, domain 1"/>
    <property type="match status" value="1"/>
</dbReference>
<dbReference type="EMBL" id="SMKP01000033">
    <property type="protein sequence ID" value="TDD21583.1"/>
    <property type="molecule type" value="Genomic_DNA"/>
</dbReference>
<dbReference type="SUPFAM" id="SSF54593">
    <property type="entry name" value="Glyoxalase/Bleomycin resistance protein/Dihydroxybiphenyl dioxygenase"/>
    <property type="match status" value="1"/>
</dbReference>
<dbReference type="AlphaFoldDB" id="A0A4R4WV00"/>
<keyword evidence="3" id="KW-1185">Reference proteome</keyword>
<dbReference type="OrthoDB" id="9810341at2"/>
<dbReference type="Proteomes" id="UP000294543">
    <property type="component" value="Unassembled WGS sequence"/>
</dbReference>
<dbReference type="PROSITE" id="PS51819">
    <property type="entry name" value="VOC"/>
    <property type="match status" value="1"/>
</dbReference>
<organism evidence="2 3">
    <name type="scientific">Nonomuraea diastatica</name>
    <dbReference type="NCBI Taxonomy" id="1848329"/>
    <lineage>
        <taxon>Bacteria</taxon>
        <taxon>Bacillati</taxon>
        <taxon>Actinomycetota</taxon>
        <taxon>Actinomycetes</taxon>
        <taxon>Streptosporangiales</taxon>
        <taxon>Streptosporangiaceae</taxon>
        <taxon>Nonomuraea</taxon>
    </lineage>
</organism>
<dbReference type="InterPro" id="IPR004360">
    <property type="entry name" value="Glyas_Fos-R_dOase_dom"/>
</dbReference>
<dbReference type="InterPro" id="IPR037523">
    <property type="entry name" value="VOC_core"/>
</dbReference>
<protein>
    <submittedName>
        <fullName evidence="2">VOC family protein</fullName>
    </submittedName>
</protein>
<evidence type="ECO:0000313" key="2">
    <source>
        <dbReference type="EMBL" id="TDD21583.1"/>
    </source>
</evidence>
<sequence length="130" mass="14421">MNVELNHTIVYARDKAASATFLANLLDLPLGAPWGPFLPLRLSNGITLDYVDVGQSEIQPQHYAFLISEEHFDAAFARIREAGLAYYADPFHQQPNEINHDFGGRGVYVTDPDGHNLELMTVPYGDAPAH</sequence>
<proteinExistence type="predicted"/>
<gene>
    <name evidence="2" type="ORF">E1294_14145</name>
</gene>
<evidence type="ECO:0000259" key="1">
    <source>
        <dbReference type="PROSITE" id="PS51819"/>
    </source>
</evidence>
<dbReference type="InterPro" id="IPR029068">
    <property type="entry name" value="Glyas_Bleomycin-R_OHBP_Dase"/>
</dbReference>
<accession>A0A4R4WV00</accession>
<reference evidence="2 3" key="1">
    <citation type="submission" date="2019-03" db="EMBL/GenBank/DDBJ databases">
        <title>Draft genome sequences of novel Actinobacteria.</title>
        <authorList>
            <person name="Sahin N."/>
            <person name="Ay H."/>
            <person name="Saygin H."/>
        </authorList>
    </citation>
    <scope>NUCLEOTIDE SEQUENCE [LARGE SCALE GENOMIC DNA]</scope>
    <source>
        <strain evidence="2 3">KC712</strain>
    </source>
</reference>
<name>A0A4R4WV00_9ACTN</name>
<dbReference type="CDD" id="cd08351">
    <property type="entry name" value="ChaP_like"/>
    <property type="match status" value="1"/>
</dbReference>
<comment type="caution">
    <text evidence="2">The sequence shown here is derived from an EMBL/GenBank/DDBJ whole genome shotgun (WGS) entry which is preliminary data.</text>
</comment>
<dbReference type="Pfam" id="PF00903">
    <property type="entry name" value="Glyoxalase"/>
    <property type="match status" value="1"/>
</dbReference>
<evidence type="ECO:0000313" key="3">
    <source>
        <dbReference type="Proteomes" id="UP000294543"/>
    </source>
</evidence>
<dbReference type="RefSeq" id="WP_132508624.1">
    <property type="nucleotide sequence ID" value="NZ_SMKP01000033.1"/>
</dbReference>